<protein>
    <submittedName>
        <fullName evidence="1">Uncharacterized protein</fullName>
    </submittedName>
</protein>
<organism evidence="1">
    <name type="scientific">Nothobranchius pienaari</name>
    <dbReference type="NCBI Taxonomy" id="704102"/>
    <lineage>
        <taxon>Eukaryota</taxon>
        <taxon>Metazoa</taxon>
        <taxon>Chordata</taxon>
        <taxon>Craniata</taxon>
        <taxon>Vertebrata</taxon>
        <taxon>Euteleostomi</taxon>
        <taxon>Actinopterygii</taxon>
        <taxon>Neopterygii</taxon>
        <taxon>Teleostei</taxon>
        <taxon>Neoteleostei</taxon>
        <taxon>Acanthomorphata</taxon>
        <taxon>Ovalentaria</taxon>
        <taxon>Atherinomorphae</taxon>
        <taxon>Cyprinodontiformes</taxon>
        <taxon>Nothobranchiidae</taxon>
        <taxon>Nothobranchius</taxon>
    </lineage>
</organism>
<accession>A0A1A8PZU9</accession>
<reference evidence="1" key="1">
    <citation type="submission" date="2016-05" db="EMBL/GenBank/DDBJ databases">
        <authorList>
            <person name="Lavstsen T."/>
            <person name="Jespersen J.S."/>
        </authorList>
    </citation>
    <scope>NUCLEOTIDE SEQUENCE</scope>
    <source>
        <tissue evidence="1">Brain</tissue>
    </source>
</reference>
<feature type="non-terminal residue" evidence="1">
    <location>
        <position position="36"/>
    </location>
</feature>
<gene>
    <name evidence="1" type="primary">Nfu_g_1_015573</name>
</gene>
<feature type="non-terminal residue" evidence="1">
    <location>
        <position position="1"/>
    </location>
</feature>
<evidence type="ECO:0000313" key="1">
    <source>
        <dbReference type="EMBL" id="SBR86766.1"/>
    </source>
</evidence>
<dbReference type="EMBL" id="HAEG01010300">
    <property type="protein sequence ID" value="SBR86766.1"/>
    <property type="molecule type" value="Transcribed_RNA"/>
</dbReference>
<dbReference type="AlphaFoldDB" id="A0A1A8PZU9"/>
<sequence length="36" mass="4219">HYNSFVFKGLEQKLNVLIISRWNVSALSYPVKVRVL</sequence>
<proteinExistence type="predicted"/>
<name>A0A1A8PZU9_9TELE</name>
<reference evidence="1" key="2">
    <citation type="submission" date="2016-06" db="EMBL/GenBank/DDBJ databases">
        <title>The genome of a short-lived fish provides insights into sex chromosome evolution and the genetic control of aging.</title>
        <authorList>
            <person name="Reichwald K."/>
            <person name="Felder M."/>
            <person name="Petzold A."/>
            <person name="Koch P."/>
            <person name="Groth M."/>
            <person name="Platzer M."/>
        </authorList>
    </citation>
    <scope>NUCLEOTIDE SEQUENCE</scope>
    <source>
        <tissue evidence="1">Brain</tissue>
    </source>
</reference>